<keyword evidence="3" id="KW-1185">Reference proteome</keyword>
<feature type="signal peptide" evidence="1">
    <location>
        <begin position="1"/>
        <end position="26"/>
    </location>
</feature>
<reference evidence="2 3" key="1">
    <citation type="submission" date="2019-07" db="EMBL/GenBank/DDBJ databases">
        <authorList>
            <person name="Park M."/>
        </authorList>
    </citation>
    <scope>NUCLEOTIDE SEQUENCE [LARGE SCALE GENOMIC DNA]</scope>
    <source>
        <strain evidence="2 3">KCTC32445</strain>
    </source>
</reference>
<keyword evidence="1" id="KW-0732">Signal</keyword>
<gene>
    <name evidence="2" type="ORF">FOM92_04760</name>
</gene>
<dbReference type="Proteomes" id="UP000320160">
    <property type="component" value="Unassembled WGS sequence"/>
</dbReference>
<feature type="chain" id="PRO_5021721451" description="Spore coat protein U domain-containing protein" evidence="1">
    <location>
        <begin position="27"/>
        <end position="201"/>
    </location>
</feature>
<evidence type="ECO:0008006" key="4">
    <source>
        <dbReference type="Google" id="ProtNLM"/>
    </source>
</evidence>
<accession>A0A553WJ70</accession>
<dbReference type="AlphaFoldDB" id="A0A553WJ70"/>
<comment type="caution">
    <text evidence="2">The sequence shown here is derived from an EMBL/GenBank/DDBJ whole genome shotgun (WGS) entry which is preliminary data.</text>
</comment>
<evidence type="ECO:0000313" key="3">
    <source>
        <dbReference type="Proteomes" id="UP000320160"/>
    </source>
</evidence>
<dbReference type="RefSeq" id="WP_143775646.1">
    <property type="nucleotide sequence ID" value="NZ_VKKU01000001.1"/>
</dbReference>
<proteinExistence type="predicted"/>
<name>A0A553WJ70_9SPHN</name>
<evidence type="ECO:0000256" key="1">
    <source>
        <dbReference type="SAM" id="SignalP"/>
    </source>
</evidence>
<dbReference type="OrthoDB" id="7503115at2"/>
<sequence length="201" mass="20796">MRFSGARFFAACAFFGAICTAFPENAQAKAPSGNTLQIDIEASISQRCGIAALGANSNDTGRIDEPTRIAFRFGLDCNTPFKIGVAAQNGALQLVGANGPNAGIAGFAYRKNYVAGLQFNTDQTGLVSAGECASSALTSANTNCRFYGSEPGSGLYSGRNTTAIGREGELTVTWLGETSDAVRLAAGAYQEILTIIVAPST</sequence>
<evidence type="ECO:0000313" key="2">
    <source>
        <dbReference type="EMBL" id="TSB04728.1"/>
    </source>
</evidence>
<dbReference type="EMBL" id="VKKU01000001">
    <property type="protein sequence ID" value="TSB04728.1"/>
    <property type="molecule type" value="Genomic_DNA"/>
</dbReference>
<protein>
    <recommendedName>
        <fullName evidence="4">Spore coat protein U domain-containing protein</fullName>
    </recommendedName>
</protein>
<organism evidence="2 3">
    <name type="scientific">Sphingorhabdus contaminans</name>
    <dbReference type="NCBI Taxonomy" id="1343899"/>
    <lineage>
        <taxon>Bacteria</taxon>
        <taxon>Pseudomonadati</taxon>
        <taxon>Pseudomonadota</taxon>
        <taxon>Alphaproteobacteria</taxon>
        <taxon>Sphingomonadales</taxon>
        <taxon>Sphingomonadaceae</taxon>
        <taxon>Sphingorhabdus</taxon>
    </lineage>
</organism>